<dbReference type="SUPFAM" id="SSF159888">
    <property type="entry name" value="YdhG-like"/>
    <property type="match status" value="1"/>
</dbReference>
<proteinExistence type="predicted"/>
<dbReference type="EMBL" id="BRPJ01000073">
    <property type="protein sequence ID" value="GLB31474.1"/>
    <property type="molecule type" value="Genomic_DNA"/>
</dbReference>
<accession>A0ABQ5M9Z6</accession>
<dbReference type="Gene3D" id="3.90.1150.200">
    <property type="match status" value="1"/>
</dbReference>
<name>A0ABQ5M9Z6_9FIRM</name>
<comment type="caution">
    <text evidence="1">The sequence shown here is derived from an EMBL/GenBank/DDBJ whole genome shotgun (WGS) entry which is preliminary data.</text>
</comment>
<gene>
    <name evidence="1" type="ORF">LAD12857_33970</name>
</gene>
<evidence type="ECO:0008006" key="3">
    <source>
        <dbReference type="Google" id="ProtNLM"/>
    </source>
</evidence>
<keyword evidence="2" id="KW-1185">Reference proteome</keyword>
<reference evidence="1 2" key="1">
    <citation type="journal article" date="2024" name="Int. J. Syst. Evol. Microbiol.">
        <title>Lacrimispora brassicae sp. nov. isolated from fermented cabbage, and proposal of Clostridium indicum Gundawar et al. 2019 and Clostridium methoxybenzovorans Mechichi et al. 1999 as heterotypic synonyms of Lacrimispora amygdalina (Parshina et al. 2003) Haas and Blanchard 2020 and Lacrimispora indolis (McClung and McCoy 1957) Haas and Blanchard 2020, respectively.</title>
        <authorList>
            <person name="Kobayashi H."/>
            <person name="Tanizawa Y."/>
            <person name="Sakamoto M."/>
            <person name="Ohkuma M."/>
            <person name="Tohno M."/>
        </authorList>
    </citation>
    <scope>NUCLEOTIDE SEQUENCE [LARGE SCALE GENOMIC DNA]</scope>
    <source>
        <strain evidence="1 2">DSM 12857</strain>
    </source>
</reference>
<evidence type="ECO:0000313" key="2">
    <source>
        <dbReference type="Proteomes" id="UP001419084"/>
    </source>
</evidence>
<organism evidence="1 2">
    <name type="scientific">Lacrimispora amygdalina</name>
    <dbReference type="NCBI Taxonomy" id="253257"/>
    <lineage>
        <taxon>Bacteria</taxon>
        <taxon>Bacillati</taxon>
        <taxon>Bacillota</taxon>
        <taxon>Clostridia</taxon>
        <taxon>Lachnospirales</taxon>
        <taxon>Lachnospiraceae</taxon>
        <taxon>Lacrimispora</taxon>
    </lineage>
</organism>
<sequence>MSKIRGLTSMKKTPKIEVCSYCSGFDVNELKNKVKAKIGCIGKCSKKNPELNGKVYGFLNGEFTVCDTKEEFFEKIDKLDSFVSDSNKSSLVDAFLEHLEKWHDEHEKLRELCLACQLTEELKWGQPCYMLNDKNIVIIGGFKN</sequence>
<evidence type="ECO:0000313" key="1">
    <source>
        <dbReference type="EMBL" id="GLB31474.1"/>
    </source>
</evidence>
<protein>
    <recommendedName>
        <fullName evidence="3">DUF1801 domain-containing protein</fullName>
    </recommendedName>
</protein>
<dbReference type="Proteomes" id="UP001419084">
    <property type="component" value="Unassembled WGS sequence"/>
</dbReference>